<comment type="similarity">
    <text evidence="6">Belongs to the Vsr family.</text>
</comment>
<protein>
    <submittedName>
        <fullName evidence="7">DNA mismatch endonuclease Vsr</fullName>
    </submittedName>
</protein>
<dbReference type="AlphaFoldDB" id="A0A369TKS8"/>
<dbReference type="Proteomes" id="UP000253977">
    <property type="component" value="Unassembled WGS sequence"/>
</dbReference>
<gene>
    <name evidence="7" type="primary">vsr</name>
    <name evidence="7" type="ORF">DU478_15310</name>
</gene>
<dbReference type="NCBIfam" id="TIGR00632">
    <property type="entry name" value="vsr"/>
    <property type="match status" value="1"/>
</dbReference>
<keyword evidence="4" id="KW-0378">Hydrolase</keyword>
<keyword evidence="3" id="KW-0227">DNA damage</keyword>
<evidence type="ECO:0000256" key="2">
    <source>
        <dbReference type="ARBA" id="ARBA00022759"/>
    </source>
</evidence>
<dbReference type="SUPFAM" id="SSF52980">
    <property type="entry name" value="Restriction endonuclease-like"/>
    <property type="match status" value="1"/>
</dbReference>
<evidence type="ECO:0000313" key="8">
    <source>
        <dbReference type="Proteomes" id="UP000253977"/>
    </source>
</evidence>
<evidence type="ECO:0000256" key="6">
    <source>
        <dbReference type="ARBA" id="ARBA00029466"/>
    </source>
</evidence>
<name>A0A369TKS8_9RHOB</name>
<comment type="caution">
    <text evidence="7">The sequence shown here is derived from an EMBL/GenBank/DDBJ whole genome shotgun (WGS) entry which is preliminary data.</text>
</comment>
<reference evidence="7 8" key="1">
    <citation type="submission" date="2018-07" db="EMBL/GenBank/DDBJ databases">
        <title>Thalassococcus profundi sp. nov., a marine bacterium isolated from deep seawater of Okinawa Trough.</title>
        <authorList>
            <person name="Yu M."/>
        </authorList>
    </citation>
    <scope>NUCLEOTIDE SEQUENCE [LARGE SCALE GENOMIC DNA]</scope>
    <source>
        <strain evidence="7 8">WRAS1</strain>
    </source>
</reference>
<dbReference type="EMBL" id="QPMK01000013">
    <property type="protein sequence ID" value="RDD65274.1"/>
    <property type="molecule type" value="Genomic_DNA"/>
</dbReference>
<dbReference type="GO" id="GO:0004519">
    <property type="term" value="F:endonuclease activity"/>
    <property type="evidence" value="ECO:0007669"/>
    <property type="project" value="UniProtKB-KW"/>
</dbReference>
<evidence type="ECO:0000313" key="7">
    <source>
        <dbReference type="EMBL" id="RDD65274.1"/>
    </source>
</evidence>
<keyword evidence="2 7" id="KW-0255">Endonuclease</keyword>
<dbReference type="GO" id="GO:0016787">
    <property type="term" value="F:hydrolase activity"/>
    <property type="evidence" value="ECO:0007669"/>
    <property type="project" value="UniProtKB-KW"/>
</dbReference>
<evidence type="ECO:0000256" key="3">
    <source>
        <dbReference type="ARBA" id="ARBA00022763"/>
    </source>
</evidence>
<evidence type="ECO:0000256" key="1">
    <source>
        <dbReference type="ARBA" id="ARBA00022722"/>
    </source>
</evidence>
<organism evidence="7 8">
    <name type="scientific">Thalassococcus profundi</name>
    <dbReference type="NCBI Taxonomy" id="2282382"/>
    <lineage>
        <taxon>Bacteria</taxon>
        <taxon>Pseudomonadati</taxon>
        <taxon>Pseudomonadota</taxon>
        <taxon>Alphaproteobacteria</taxon>
        <taxon>Rhodobacterales</taxon>
        <taxon>Roseobacteraceae</taxon>
        <taxon>Thalassococcus</taxon>
    </lineage>
</organism>
<accession>A0A369TKS8</accession>
<dbReference type="Gene3D" id="3.40.960.10">
    <property type="entry name" value="VSR Endonuclease"/>
    <property type="match status" value="1"/>
</dbReference>
<proteinExistence type="inferred from homology"/>
<dbReference type="CDD" id="cd00221">
    <property type="entry name" value="Vsr"/>
    <property type="match status" value="1"/>
</dbReference>
<evidence type="ECO:0000256" key="4">
    <source>
        <dbReference type="ARBA" id="ARBA00022801"/>
    </source>
</evidence>
<sequence>MTRSAMMSRIGPKDTKPEMMVRKGLHRRGFRYRLHRRDLPGKPDIVLPKHRAVIFIHGCFWHGHEGCHYFRIPKTNTDFWQAKIGRNRERDAAVRQHLVESRWRVLTVWECATRQVPGDFLISVIADWLAGPESEASISGQDLFSRLDGKSGSRMK</sequence>
<evidence type="ECO:0000256" key="5">
    <source>
        <dbReference type="ARBA" id="ARBA00023204"/>
    </source>
</evidence>
<dbReference type="Pfam" id="PF03852">
    <property type="entry name" value="Vsr"/>
    <property type="match status" value="1"/>
</dbReference>
<keyword evidence="1" id="KW-0540">Nuclease</keyword>
<dbReference type="InterPro" id="IPR011335">
    <property type="entry name" value="Restrct_endonuc-II-like"/>
</dbReference>
<dbReference type="OrthoDB" id="9801520at2"/>
<keyword evidence="5" id="KW-0234">DNA repair</keyword>
<keyword evidence="8" id="KW-1185">Reference proteome</keyword>
<dbReference type="InterPro" id="IPR004603">
    <property type="entry name" value="DNA_mismatch_endonuc_vsr"/>
</dbReference>
<dbReference type="GO" id="GO:0006298">
    <property type="term" value="P:mismatch repair"/>
    <property type="evidence" value="ECO:0007669"/>
    <property type="project" value="InterPro"/>
</dbReference>